<accession>A0ABS5D7L3</accession>
<comment type="caution">
    <text evidence="1">The sequence shown here is derived from an EMBL/GenBank/DDBJ whole genome shotgun (WGS) entry which is preliminary data.</text>
</comment>
<gene>
    <name evidence="1" type="ORF">KBJ98_14860</name>
</gene>
<protein>
    <submittedName>
        <fullName evidence="1">Uncharacterized protein</fullName>
    </submittedName>
</protein>
<proteinExistence type="predicted"/>
<keyword evidence="2" id="KW-1185">Reference proteome</keyword>
<evidence type="ECO:0000313" key="1">
    <source>
        <dbReference type="EMBL" id="MBQ0909990.1"/>
    </source>
</evidence>
<organism evidence="1 2">
    <name type="scientific">Flavobacterium erciyesense</name>
    <dbReference type="NCBI Taxonomy" id="2825842"/>
    <lineage>
        <taxon>Bacteria</taxon>
        <taxon>Pseudomonadati</taxon>
        <taxon>Bacteroidota</taxon>
        <taxon>Flavobacteriia</taxon>
        <taxon>Flavobacteriales</taxon>
        <taxon>Flavobacteriaceae</taxon>
        <taxon>Flavobacterium</taxon>
    </lineage>
</organism>
<name>A0ABS5D7L3_9FLAO</name>
<evidence type="ECO:0000313" key="2">
    <source>
        <dbReference type="Proteomes" id="UP000679008"/>
    </source>
</evidence>
<reference evidence="1 2" key="1">
    <citation type="submission" date="2021-04" db="EMBL/GenBank/DDBJ databases">
        <title>Description of novel Flavobacterium sp. F-328.</title>
        <authorList>
            <person name="Saticioglu I.B."/>
        </authorList>
    </citation>
    <scope>NUCLEOTIDE SEQUENCE [LARGE SCALE GENOMIC DNA]</scope>
    <source>
        <strain evidence="1 2">F-328</strain>
    </source>
</reference>
<dbReference type="RefSeq" id="WP_210791831.1">
    <property type="nucleotide sequence ID" value="NZ_JAGPXB010000022.1"/>
</dbReference>
<sequence length="52" mass="6167">MKIIISCTIFQFFILQNPDYGIVTALAFDKVSFKLQRHNWSIMFLAKILKHH</sequence>
<dbReference type="EMBL" id="JAGPXB010000022">
    <property type="protein sequence ID" value="MBQ0909990.1"/>
    <property type="molecule type" value="Genomic_DNA"/>
</dbReference>
<dbReference type="Proteomes" id="UP000679008">
    <property type="component" value="Unassembled WGS sequence"/>
</dbReference>